<dbReference type="PANTHER" id="PTHR18929:SF207">
    <property type="entry name" value="PROTEIN DISULFIDE-ISOMERASE 5-2-LIKE"/>
    <property type="match status" value="1"/>
</dbReference>
<keyword evidence="6" id="KW-1133">Transmembrane helix</keyword>
<comment type="similarity">
    <text evidence="1">Belongs to the protein disulfide isomerase family.</text>
</comment>
<evidence type="ECO:0000256" key="1">
    <source>
        <dbReference type="ARBA" id="ARBA00006347"/>
    </source>
</evidence>
<dbReference type="Pfam" id="PF13848">
    <property type="entry name" value="Thioredoxin_6"/>
    <property type="match status" value="1"/>
</dbReference>
<keyword evidence="3" id="KW-1015">Disulfide bond</keyword>
<evidence type="ECO:0000256" key="4">
    <source>
        <dbReference type="ARBA" id="ARBA00023284"/>
    </source>
</evidence>
<proteinExistence type="inferred from homology"/>
<keyword evidence="10" id="KW-1185">Reference proteome</keyword>
<organism evidence="9 10">
    <name type="scientific">Solanum stoloniferum</name>
    <dbReference type="NCBI Taxonomy" id="62892"/>
    <lineage>
        <taxon>Eukaryota</taxon>
        <taxon>Viridiplantae</taxon>
        <taxon>Streptophyta</taxon>
        <taxon>Embryophyta</taxon>
        <taxon>Tracheophyta</taxon>
        <taxon>Spermatophyta</taxon>
        <taxon>Magnoliopsida</taxon>
        <taxon>eudicotyledons</taxon>
        <taxon>Gunneridae</taxon>
        <taxon>Pentapetalae</taxon>
        <taxon>asterids</taxon>
        <taxon>lamiids</taxon>
        <taxon>Solanales</taxon>
        <taxon>Solanaceae</taxon>
        <taxon>Solanoideae</taxon>
        <taxon>Solaneae</taxon>
        <taxon>Solanum</taxon>
    </lineage>
</organism>
<dbReference type="InterPro" id="IPR036249">
    <property type="entry name" value="Thioredoxin-like_sf"/>
</dbReference>
<dbReference type="PROSITE" id="PS51352">
    <property type="entry name" value="THIOREDOXIN_2"/>
    <property type="match status" value="1"/>
</dbReference>
<reference evidence="9 10" key="1">
    <citation type="submission" date="2024-05" db="EMBL/GenBank/DDBJ databases">
        <title>De novo assembly of an allotetraploid wild potato.</title>
        <authorList>
            <person name="Hosaka A.J."/>
        </authorList>
    </citation>
    <scope>NUCLEOTIDE SEQUENCE [LARGE SCALE GENOMIC DNA]</scope>
    <source>
        <tissue evidence="9">Young leaves</tissue>
    </source>
</reference>
<evidence type="ECO:0000256" key="7">
    <source>
        <dbReference type="SAM" id="SignalP"/>
    </source>
</evidence>
<dbReference type="PROSITE" id="PS00194">
    <property type="entry name" value="THIOREDOXIN_1"/>
    <property type="match status" value="1"/>
</dbReference>
<feature type="signal peptide" evidence="7">
    <location>
        <begin position="1"/>
        <end position="24"/>
    </location>
</feature>
<feature type="compositionally biased region" description="Basic and acidic residues" evidence="5">
    <location>
        <begin position="416"/>
        <end position="431"/>
    </location>
</feature>
<sequence length="431" mass="48925">MVPLRSISIFTFGFLLLFLCSSLAEQQQFAVDGKVLELDESNFEAAISTFDYMFVDFYAPWCGHCKRLSPELDKASVNLAVLKQPVVIAKVDADKYSRLASKYEIDGFPTLKIFMHGVPTDYYGPRKADLLVRFLKKFVAPDVSVLNSDSAISEFIEEAGKNFPIFIGFGLNESVISHLAVKYKKSAWFSVAKDFSDKTMEFYDFDKVPALVALHLTYNEQSIFYGPFEEKFLEDYIKQSLLPLVLPINQDTQKSLKDDKRKIVLTIVEDEDDERSKGLVKLLKAAASANRDLVFAFVGFEQWQDFAESFEVSKKIKLPKMIVWDGDVEYFSVIGSDSVEDEDQGSQITRFLKGYREGSVIQKHIISDDYKAFRNSMFLIGALILVLVVILVSMMMQSVKEEPSREQVDHSTSLSEAREALRSGDKQDKID</sequence>
<evidence type="ECO:0000313" key="10">
    <source>
        <dbReference type="Proteomes" id="UP001627284"/>
    </source>
</evidence>
<keyword evidence="2 7" id="KW-0732">Signal</keyword>
<dbReference type="PANTHER" id="PTHR18929">
    <property type="entry name" value="PROTEIN DISULFIDE ISOMERASE"/>
    <property type="match status" value="1"/>
</dbReference>
<keyword evidence="6" id="KW-0472">Membrane</keyword>
<dbReference type="CDD" id="cd02961">
    <property type="entry name" value="PDI_a_family"/>
    <property type="match status" value="1"/>
</dbReference>
<dbReference type="Pfam" id="PF00085">
    <property type="entry name" value="Thioredoxin"/>
    <property type="match status" value="1"/>
</dbReference>
<dbReference type="Proteomes" id="UP001627284">
    <property type="component" value="Unassembled WGS sequence"/>
</dbReference>
<accession>A0ABD2TBZ5</accession>
<feature type="chain" id="PRO_5044791952" description="Thioredoxin domain-containing protein" evidence="7">
    <location>
        <begin position="25"/>
        <end position="431"/>
    </location>
</feature>
<evidence type="ECO:0000256" key="2">
    <source>
        <dbReference type="ARBA" id="ARBA00022729"/>
    </source>
</evidence>
<feature type="transmembrane region" description="Helical" evidence="6">
    <location>
        <begin position="377"/>
        <end position="396"/>
    </location>
</feature>
<dbReference type="AlphaFoldDB" id="A0ABD2TBZ5"/>
<dbReference type="InterPro" id="IPR017937">
    <property type="entry name" value="Thioredoxin_CS"/>
</dbReference>
<dbReference type="InterPro" id="IPR013766">
    <property type="entry name" value="Thioredoxin_domain"/>
</dbReference>
<feature type="region of interest" description="Disordered" evidence="5">
    <location>
        <begin position="402"/>
        <end position="431"/>
    </location>
</feature>
<dbReference type="FunFam" id="3.40.30.10:FF:000107">
    <property type="entry name" value="Protein disulfide-isomerase 5-2"/>
    <property type="match status" value="1"/>
</dbReference>
<keyword evidence="6" id="KW-0812">Transmembrane</keyword>
<comment type="caution">
    <text evidence="9">The sequence shown here is derived from an EMBL/GenBank/DDBJ whole genome shotgun (WGS) entry which is preliminary data.</text>
</comment>
<gene>
    <name evidence="9" type="ORF">AABB24_018478</name>
</gene>
<protein>
    <recommendedName>
        <fullName evidence="8">Thioredoxin domain-containing protein</fullName>
    </recommendedName>
</protein>
<feature type="domain" description="Thioredoxin" evidence="8">
    <location>
        <begin position="17"/>
        <end position="140"/>
    </location>
</feature>
<dbReference type="EMBL" id="JBJKTR010000011">
    <property type="protein sequence ID" value="KAL3353825.1"/>
    <property type="molecule type" value="Genomic_DNA"/>
</dbReference>
<dbReference type="SUPFAM" id="SSF52833">
    <property type="entry name" value="Thioredoxin-like"/>
    <property type="match status" value="2"/>
</dbReference>
<evidence type="ECO:0000259" key="8">
    <source>
        <dbReference type="PROSITE" id="PS51352"/>
    </source>
</evidence>
<evidence type="ECO:0000256" key="6">
    <source>
        <dbReference type="SAM" id="Phobius"/>
    </source>
</evidence>
<dbReference type="PRINTS" id="PR00421">
    <property type="entry name" value="THIOREDOXIN"/>
</dbReference>
<dbReference type="Gene3D" id="3.40.30.10">
    <property type="entry name" value="Glutaredoxin"/>
    <property type="match status" value="2"/>
</dbReference>
<keyword evidence="4" id="KW-0676">Redox-active center</keyword>
<name>A0ABD2TBZ5_9SOLN</name>
<evidence type="ECO:0000256" key="3">
    <source>
        <dbReference type="ARBA" id="ARBA00023157"/>
    </source>
</evidence>
<evidence type="ECO:0000256" key="5">
    <source>
        <dbReference type="SAM" id="MobiDB-lite"/>
    </source>
</evidence>
<evidence type="ECO:0000313" key="9">
    <source>
        <dbReference type="EMBL" id="KAL3353825.1"/>
    </source>
</evidence>